<gene>
    <name evidence="1" type="ORF">EEJ42_02780</name>
</gene>
<name>A0A3M8X5Y6_9ACTN</name>
<sequence>MDEEQFLERAKQFALHLADLQSRLDPASYDLLLRILHGINDAIVGRSAGGPTGIDVPFTALDRDLFTPALGRELAKLTSLLGPHGLQLVVEFGNQQENDRREVEAIARVSGMDPGGA</sequence>
<dbReference type="Proteomes" id="UP000275401">
    <property type="component" value="Unassembled WGS sequence"/>
</dbReference>
<organism evidence="1 2">
    <name type="scientific">Streptomyces botrytidirepellens</name>
    <dbReference type="NCBI Taxonomy" id="2486417"/>
    <lineage>
        <taxon>Bacteria</taxon>
        <taxon>Bacillati</taxon>
        <taxon>Actinomycetota</taxon>
        <taxon>Actinomycetes</taxon>
        <taxon>Kitasatosporales</taxon>
        <taxon>Streptomycetaceae</taxon>
        <taxon>Streptomyces</taxon>
    </lineage>
</organism>
<comment type="caution">
    <text evidence="1">The sequence shown here is derived from an EMBL/GenBank/DDBJ whole genome shotgun (WGS) entry which is preliminary data.</text>
</comment>
<dbReference type="EMBL" id="RIBZ01000042">
    <property type="protein sequence ID" value="RNG36195.1"/>
    <property type="molecule type" value="Genomic_DNA"/>
</dbReference>
<evidence type="ECO:0000313" key="2">
    <source>
        <dbReference type="Proteomes" id="UP000275401"/>
    </source>
</evidence>
<dbReference type="RefSeq" id="WP_123098437.1">
    <property type="nucleotide sequence ID" value="NZ_RIBZ01000042.1"/>
</dbReference>
<reference evidence="1 2" key="1">
    <citation type="submission" date="2018-11" db="EMBL/GenBank/DDBJ databases">
        <title>The Potential of Streptomyces as Biocontrol Agents against the Tomato grey mould, Botrytis cinerea (Gray mold) Frontiers in Microbiology.</title>
        <authorList>
            <person name="Li D."/>
        </authorList>
    </citation>
    <scope>NUCLEOTIDE SEQUENCE [LARGE SCALE GENOMIC DNA]</scope>
    <source>
        <strain evidence="1 2">NEAU-LD23</strain>
    </source>
</reference>
<proteinExistence type="predicted"/>
<accession>A0A3M8X5Y6</accession>
<protein>
    <submittedName>
        <fullName evidence="1">Uncharacterized protein</fullName>
    </submittedName>
</protein>
<keyword evidence="2" id="KW-1185">Reference proteome</keyword>
<evidence type="ECO:0000313" key="1">
    <source>
        <dbReference type="EMBL" id="RNG36195.1"/>
    </source>
</evidence>
<dbReference type="AlphaFoldDB" id="A0A3M8X5Y6"/>